<evidence type="ECO:0000313" key="2">
    <source>
        <dbReference type="Proteomes" id="UP000265361"/>
    </source>
</evidence>
<reference evidence="1 2" key="1">
    <citation type="submission" date="2018-08" db="EMBL/GenBank/DDBJ databases">
        <title>Genome Sequence of Clavibacter michiganensis Subspecies type strains, and the Atypical Peach-Colored Strains Isolated from Tomato.</title>
        <authorList>
            <person name="Osdaghi E."/>
            <person name="Portier P."/>
            <person name="Briand M."/>
            <person name="Jacques M.-A."/>
        </authorList>
    </citation>
    <scope>NUCLEOTIDE SEQUENCE [LARGE SCALE GENOMIC DNA]</scope>
    <source>
        <strain evidence="1 2">CFBP 7577</strain>
    </source>
</reference>
<accession>A0A399NNG5</accession>
<protein>
    <submittedName>
        <fullName evidence="1">Uncharacterized protein</fullName>
    </submittedName>
</protein>
<name>A0A399NNG5_9MICO</name>
<dbReference type="EMBL" id="QWED01001235">
    <property type="protein sequence ID" value="RII95700.1"/>
    <property type="molecule type" value="Genomic_DNA"/>
</dbReference>
<comment type="caution">
    <text evidence="1">The sequence shown here is derived from an EMBL/GenBank/DDBJ whole genome shotgun (WGS) entry which is preliminary data.</text>
</comment>
<dbReference type="Proteomes" id="UP000265361">
    <property type="component" value="Unassembled WGS sequence"/>
</dbReference>
<evidence type="ECO:0000313" key="1">
    <source>
        <dbReference type="EMBL" id="RII95700.1"/>
    </source>
</evidence>
<gene>
    <name evidence="1" type="ORF">DZF97_18400</name>
</gene>
<organism evidence="1 2">
    <name type="scientific">Clavibacter nebraskensis</name>
    <dbReference type="NCBI Taxonomy" id="31963"/>
    <lineage>
        <taxon>Bacteria</taxon>
        <taxon>Bacillati</taxon>
        <taxon>Actinomycetota</taxon>
        <taxon>Actinomycetes</taxon>
        <taxon>Micrococcales</taxon>
        <taxon>Microbacteriaceae</taxon>
        <taxon>Clavibacter</taxon>
    </lineage>
</organism>
<sequence>MPTESATAAAATVRAPLRAGAARRAGGILTFVLLWGGDARGVAQAGRADAREIGTRIIGRGPTLCMNGTFCFRELLGPGARGGVAGRRAGRRR</sequence>
<feature type="non-terminal residue" evidence="1">
    <location>
        <position position="93"/>
    </location>
</feature>
<proteinExistence type="predicted"/>
<dbReference type="AlphaFoldDB" id="A0A399NNG5"/>